<dbReference type="PANTHER" id="PTHR12901:SF10">
    <property type="entry name" value="COENZYME Q-BINDING PROTEIN COQ10, MITOCHONDRIAL"/>
    <property type="match status" value="1"/>
</dbReference>
<accession>A0A3P3VR79</accession>
<sequence length="143" mass="16267">MHKVSRSALILHSADKMYRLVEDVESYPQFLPWCEGAQVLKRAGDEIEARVDVGLGPLRHSFTTRNRLTPGQELQIALVDGPFSTLQGYWTFRALQEDACKVELELEFEFSNALLEATFSGVFNKAMQTMMDAFCKRADEVYP</sequence>
<dbReference type="Gene3D" id="3.30.530.20">
    <property type="match status" value="1"/>
</dbReference>
<dbReference type="EMBL" id="QWEZ01000002">
    <property type="protein sequence ID" value="RRJ83333.1"/>
    <property type="molecule type" value="Genomic_DNA"/>
</dbReference>
<comment type="similarity">
    <text evidence="1">Belongs to the ribosome association toxin RatA family.</text>
</comment>
<evidence type="ECO:0000313" key="4">
    <source>
        <dbReference type="EMBL" id="RRJ83333.1"/>
    </source>
</evidence>
<dbReference type="InterPro" id="IPR044996">
    <property type="entry name" value="COQ10-like"/>
</dbReference>
<dbReference type="GO" id="GO:0045333">
    <property type="term" value="P:cellular respiration"/>
    <property type="evidence" value="ECO:0007669"/>
    <property type="project" value="InterPro"/>
</dbReference>
<keyword evidence="5" id="KW-1185">Reference proteome</keyword>
<feature type="domain" description="Coenzyme Q-binding protein COQ10 START" evidence="3">
    <location>
        <begin position="12"/>
        <end position="135"/>
    </location>
</feature>
<reference evidence="4 5" key="2">
    <citation type="submission" date="2018-12" db="EMBL/GenBank/DDBJ databases">
        <title>Simiduia agarivorans gen. nov., sp. nov., a marine, agarolytic bacterium isolated from shallow coastal water from Keelung, Taiwan.</title>
        <authorList>
            <person name="Shieh W.Y."/>
        </authorList>
    </citation>
    <scope>NUCLEOTIDE SEQUENCE [LARGE SCALE GENOMIC DNA]</scope>
    <source>
        <strain evidence="4 5">GTF-13</strain>
    </source>
</reference>
<dbReference type="RefSeq" id="WP_125017926.1">
    <property type="nucleotide sequence ID" value="NZ_QWEZ01000002.1"/>
</dbReference>
<dbReference type="AlphaFoldDB" id="A0A3P3VR79"/>
<organism evidence="4 5">
    <name type="scientific">Aestuariirhabdus litorea</name>
    <dbReference type="NCBI Taxonomy" id="2528527"/>
    <lineage>
        <taxon>Bacteria</taxon>
        <taxon>Pseudomonadati</taxon>
        <taxon>Pseudomonadota</taxon>
        <taxon>Gammaproteobacteria</taxon>
        <taxon>Oceanospirillales</taxon>
        <taxon>Aestuariirhabdaceae</taxon>
        <taxon>Aestuariirhabdus</taxon>
    </lineage>
</organism>
<comment type="caution">
    <text evidence="4">The sequence shown here is derived from an EMBL/GenBank/DDBJ whole genome shotgun (WGS) entry which is preliminary data.</text>
</comment>
<protein>
    <submittedName>
        <fullName evidence="4">Type II toxin-antitoxin system RatA family toxin</fullName>
    </submittedName>
</protein>
<keyword evidence="2" id="KW-1277">Toxin-antitoxin system</keyword>
<gene>
    <name evidence="4" type="ORF">D0544_16055</name>
</gene>
<evidence type="ECO:0000259" key="3">
    <source>
        <dbReference type="Pfam" id="PF03364"/>
    </source>
</evidence>
<dbReference type="SUPFAM" id="SSF55961">
    <property type="entry name" value="Bet v1-like"/>
    <property type="match status" value="1"/>
</dbReference>
<dbReference type="CDD" id="cd07813">
    <property type="entry name" value="COQ10p_like"/>
    <property type="match status" value="1"/>
</dbReference>
<evidence type="ECO:0000313" key="5">
    <source>
        <dbReference type="Proteomes" id="UP000280792"/>
    </source>
</evidence>
<dbReference type="GO" id="GO:0048039">
    <property type="term" value="F:ubiquinone binding"/>
    <property type="evidence" value="ECO:0007669"/>
    <property type="project" value="InterPro"/>
</dbReference>
<proteinExistence type="inferred from homology"/>
<dbReference type="InterPro" id="IPR023393">
    <property type="entry name" value="START-like_dom_sf"/>
</dbReference>
<dbReference type="Pfam" id="PF03364">
    <property type="entry name" value="Polyketide_cyc"/>
    <property type="match status" value="1"/>
</dbReference>
<dbReference type="Proteomes" id="UP000280792">
    <property type="component" value="Unassembled WGS sequence"/>
</dbReference>
<evidence type="ECO:0000256" key="1">
    <source>
        <dbReference type="ARBA" id="ARBA00008918"/>
    </source>
</evidence>
<evidence type="ECO:0000256" key="2">
    <source>
        <dbReference type="ARBA" id="ARBA00022649"/>
    </source>
</evidence>
<dbReference type="InterPro" id="IPR005031">
    <property type="entry name" value="COQ10_START"/>
</dbReference>
<dbReference type="PANTHER" id="PTHR12901">
    <property type="entry name" value="SPERM PROTEIN HOMOLOG"/>
    <property type="match status" value="1"/>
</dbReference>
<reference evidence="4 5" key="1">
    <citation type="submission" date="2018-08" db="EMBL/GenBank/DDBJ databases">
        <authorList>
            <person name="Khan S.A."/>
        </authorList>
    </citation>
    <scope>NUCLEOTIDE SEQUENCE [LARGE SCALE GENOMIC DNA]</scope>
    <source>
        <strain evidence="4 5">GTF-13</strain>
    </source>
</reference>
<name>A0A3P3VR79_9GAMM</name>